<geneLocation type="chloroplast" evidence="9"/>
<keyword evidence="9" id="KW-0150">Chloroplast</keyword>
<feature type="active site" evidence="7">
    <location>
        <position position="126"/>
    </location>
</feature>
<proteinExistence type="inferred from homology"/>
<dbReference type="CDD" id="cd07017">
    <property type="entry name" value="S14_ClpP_2"/>
    <property type="match status" value="1"/>
</dbReference>
<evidence type="ECO:0000313" key="9">
    <source>
        <dbReference type="EMBL" id="QKG63920.1"/>
    </source>
</evidence>
<dbReference type="GO" id="GO:0009532">
    <property type="term" value="C:plastid stroma"/>
    <property type="evidence" value="ECO:0007669"/>
    <property type="project" value="UniProtKB-ARBA"/>
</dbReference>
<protein>
    <recommendedName>
        <fullName evidence="8">ATP-dependent Clp protease proteolytic subunit</fullName>
    </recommendedName>
</protein>
<dbReference type="InterPro" id="IPR001907">
    <property type="entry name" value="ClpP"/>
</dbReference>
<dbReference type="PROSITE" id="PS00382">
    <property type="entry name" value="CLP_PROTEASE_HIS"/>
    <property type="match status" value="1"/>
</dbReference>
<keyword evidence="3 9" id="KW-0645">Protease</keyword>
<dbReference type="SUPFAM" id="SSF52096">
    <property type="entry name" value="ClpP/crotonase"/>
    <property type="match status" value="1"/>
</dbReference>
<evidence type="ECO:0000256" key="5">
    <source>
        <dbReference type="ARBA" id="ARBA00022825"/>
    </source>
</evidence>
<dbReference type="PANTHER" id="PTHR10381">
    <property type="entry name" value="ATP-DEPENDENT CLP PROTEASE PROTEOLYTIC SUBUNIT"/>
    <property type="match status" value="1"/>
</dbReference>
<evidence type="ECO:0000256" key="7">
    <source>
        <dbReference type="PROSITE-ProRule" id="PRU10086"/>
    </source>
</evidence>
<keyword evidence="2 9" id="KW-0934">Plastid</keyword>
<name>A0A6M8PFC9_9LAMI</name>
<comment type="similarity">
    <text evidence="1 8">Belongs to the peptidase S14 family.</text>
</comment>
<evidence type="ECO:0000256" key="3">
    <source>
        <dbReference type="ARBA" id="ARBA00022670"/>
    </source>
</evidence>
<evidence type="ECO:0000256" key="1">
    <source>
        <dbReference type="ARBA" id="ARBA00007039"/>
    </source>
</evidence>
<dbReference type="AlphaFoldDB" id="A0A6M8PFC9"/>
<dbReference type="InterPro" id="IPR033135">
    <property type="entry name" value="ClpP_His_AS"/>
</dbReference>
<organism evidence="9">
    <name type="scientific">Syringa reticulata subsp. pekinensis</name>
    <dbReference type="NCBI Taxonomy" id="126369"/>
    <lineage>
        <taxon>Eukaryota</taxon>
        <taxon>Viridiplantae</taxon>
        <taxon>Streptophyta</taxon>
        <taxon>Embryophyta</taxon>
        <taxon>Tracheophyta</taxon>
        <taxon>Spermatophyta</taxon>
        <taxon>Magnoliopsida</taxon>
        <taxon>eudicotyledons</taxon>
        <taxon>Gunneridae</taxon>
        <taxon>Pentapetalae</taxon>
        <taxon>asterids</taxon>
        <taxon>lamiids</taxon>
        <taxon>Lamiales</taxon>
        <taxon>Oleaceae</taxon>
        <taxon>Oleeae</taxon>
        <taxon>Syringa</taxon>
    </lineage>
</organism>
<keyword evidence="5" id="KW-0720">Serine protease</keyword>
<dbReference type="GO" id="GO:0006515">
    <property type="term" value="P:protein quality control for misfolded or incompletely synthesized proteins"/>
    <property type="evidence" value="ECO:0007669"/>
    <property type="project" value="TreeGrafter"/>
</dbReference>
<accession>A0A6M8PFC9</accession>
<dbReference type="PANTHER" id="PTHR10381:SF15">
    <property type="entry name" value="CHLOROPLASTIC ATP-DEPENDENT CLP PROTEASE PROTEOLYTIC SUBUNIT 1"/>
    <property type="match status" value="1"/>
</dbReference>
<dbReference type="InterPro" id="IPR029045">
    <property type="entry name" value="ClpP/crotonase-like_dom_sf"/>
</dbReference>
<evidence type="ECO:0000256" key="6">
    <source>
        <dbReference type="ARBA" id="ARBA00034021"/>
    </source>
</evidence>
<dbReference type="PRINTS" id="PR00127">
    <property type="entry name" value="CLPPROTEASEP"/>
</dbReference>
<dbReference type="InterPro" id="IPR023562">
    <property type="entry name" value="ClpP/TepA"/>
</dbReference>
<gene>
    <name evidence="9" type="primary">clpP</name>
</gene>
<sequence length="196" mass="22163">MPVGVPKVAYLVYGDEEPSWVDLYNRLYRQRLLFLCQEVKPEISNQIVGLMVYLSIEDKTIDQFLFINSPGGGILSGFGIYDTIQWVPPDIHTIGMGVVASMGCFILLGGTVTKRIAYPHAWVMMHQPASTFFESFTGEYVMESDEVTALRDSVTMTYVERTGKPRWVIFRDLERDVFMTPTEALAYGIIDLIGID</sequence>
<evidence type="ECO:0000256" key="8">
    <source>
        <dbReference type="RuleBase" id="RU003567"/>
    </source>
</evidence>
<dbReference type="Pfam" id="PF00574">
    <property type="entry name" value="CLP_protease"/>
    <property type="match status" value="1"/>
</dbReference>
<keyword evidence="4" id="KW-0378">Hydrolase</keyword>
<dbReference type="Gene3D" id="3.90.226.10">
    <property type="entry name" value="2-enoyl-CoA Hydratase, Chain A, domain 1"/>
    <property type="match status" value="1"/>
</dbReference>
<dbReference type="EMBL" id="MN901632">
    <property type="protein sequence ID" value="QKG63920.1"/>
    <property type="molecule type" value="Genomic_DNA"/>
</dbReference>
<dbReference type="GO" id="GO:0051117">
    <property type="term" value="F:ATPase binding"/>
    <property type="evidence" value="ECO:0007669"/>
    <property type="project" value="TreeGrafter"/>
</dbReference>
<dbReference type="GO" id="GO:0009368">
    <property type="term" value="C:endopeptidase Clp complex"/>
    <property type="evidence" value="ECO:0007669"/>
    <property type="project" value="TreeGrafter"/>
</dbReference>
<evidence type="ECO:0000256" key="4">
    <source>
        <dbReference type="ARBA" id="ARBA00022801"/>
    </source>
</evidence>
<comment type="catalytic activity">
    <reaction evidence="6 7">
        <text>Hydrolysis of proteins to small peptides in the presence of ATP and magnesium. alpha-casein is the usual test substrate. In the absence of ATP, only oligopeptides shorter than five residues are hydrolyzed (such as succinyl-Leu-Tyr-|-NHMec, and Leu-Tyr-Leu-|-Tyr-Trp, in which cleavage of the -Tyr-|-Leu- and -Tyr-|-Trp bonds also occurs).</text>
        <dbReference type="EC" id="3.4.21.92"/>
    </reaction>
</comment>
<dbReference type="GO" id="GO:0004176">
    <property type="term" value="F:ATP-dependent peptidase activity"/>
    <property type="evidence" value="ECO:0007669"/>
    <property type="project" value="InterPro"/>
</dbReference>
<evidence type="ECO:0000256" key="2">
    <source>
        <dbReference type="ARBA" id="ARBA00022640"/>
    </source>
</evidence>
<reference evidence="9" key="1">
    <citation type="journal article" date="2020" name="Mitochondrial DNA Part B Resour">
        <title>The sequence and characterization of the complete plastome of Syringa reticulata subsp. pekinensis (Oleaceae).</title>
        <authorList>
            <person name="Wang J."/>
            <person name="Wang W."/>
            <person name="Xiong P."/>
            <person name="Ye D."/>
            <person name="Jing M."/>
            <person name="Zhou H."/>
        </authorList>
    </citation>
    <scope>NUCLEOTIDE SEQUENCE</scope>
</reference>
<dbReference type="GO" id="GO:0004252">
    <property type="term" value="F:serine-type endopeptidase activity"/>
    <property type="evidence" value="ECO:0007669"/>
    <property type="project" value="UniProtKB-EC"/>
</dbReference>